<evidence type="ECO:0000313" key="6">
    <source>
        <dbReference type="EMBL" id="MFH4983586.1"/>
    </source>
</evidence>
<accession>A0ABD6EUP8</accession>
<feature type="domain" description="SLC12A transporter C-terminal" evidence="5">
    <location>
        <begin position="81"/>
        <end position="132"/>
    </location>
</feature>
<organism evidence="6 7">
    <name type="scientific">Gnathostoma spinigerum</name>
    <dbReference type="NCBI Taxonomy" id="75299"/>
    <lineage>
        <taxon>Eukaryota</taxon>
        <taxon>Metazoa</taxon>
        <taxon>Ecdysozoa</taxon>
        <taxon>Nematoda</taxon>
        <taxon>Chromadorea</taxon>
        <taxon>Rhabditida</taxon>
        <taxon>Spirurina</taxon>
        <taxon>Gnathostomatomorpha</taxon>
        <taxon>Gnathostomatoidea</taxon>
        <taxon>Gnathostomatidae</taxon>
        <taxon>Gnathostoma</taxon>
    </lineage>
</organism>
<dbReference type="EMBL" id="JBGFUD010012928">
    <property type="protein sequence ID" value="MFH4983586.1"/>
    <property type="molecule type" value="Genomic_DNA"/>
</dbReference>
<dbReference type="Pfam" id="PF03522">
    <property type="entry name" value="SLC12"/>
    <property type="match status" value="1"/>
</dbReference>
<proteinExistence type="predicted"/>
<evidence type="ECO:0000259" key="5">
    <source>
        <dbReference type="Pfam" id="PF03522"/>
    </source>
</evidence>
<evidence type="ECO:0000256" key="4">
    <source>
        <dbReference type="ARBA" id="ARBA00023136"/>
    </source>
</evidence>
<dbReference type="PANTHER" id="PTHR11827:SF72">
    <property type="entry name" value="GH08340P"/>
    <property type="match status" value="1"/>
</dbReference>
<comment type="subcellular location">
    <subcellularLocation>
        <location evidence="1">Membrane</location>
        <topology evidence="1">Multi-pass membrane protein</topology>
    </subcellularLocation>
</comment>
<gene>
    <name evidence="6" type="ORF">AB6A40_010295</name>
</gene>
<name>A0ABD6EUP8_9BILA</name>
<dbReference type="AlphaFoldDB" id="A0ABD6EUP8"/>
<reference evidence="6 7" key="1">
    <citation type="submission" date="2024-08" db="EMBL/GenBank/DDBJ databases">
        <title>Gnathostoma spinigerum genome.</title>
        <authorList>
            <person name="Gonzalez-Bertolin B."/>
            <person name="Monzon S."/>
            <person name="Zaballos A."/>
            <person name="Jimenez P."/>
            <person name="Dekumyoy P."/>
            <person name="Varona S."/>
            <person name="Cuesta I."/>
            <person name="Sumanam S."/>
            <person name="Adisakwattana P."/>
            <person name="Gasser R.B."/>
            <person name="Hernandez-Gonzalez A."/>
            <person name="Young N.D."/>
            <person name="Perteguer M.J."/>
        </authorList>
    </citation>
    <scope>NUCLEOTIDE SEQUENCE [LARGE SCALE GENOMIC DNA]</scope>
    <source>
        <strain evidence="6">AL3</strain>
        <tissue evidence="6">Liver</tissue>
    </source>
</reference>
<keyword evidence="2" id="KW-0812">Transmembrane</keyword>
<dbReference type="Proteomes" id="UP001608902">
    <property type="component" value="Unassembled WGS sequence"/>
</dbReference>
<evidence type="ECO:0000256" key="3">
    <source>
        <dbReference type="ARBA" id="ARBA00022989"/>
    </source>
</evidence>
<keyword evidence="3" id="KW-1133">Transmembrane helix</keyword>
<dbReference type="GO" id="GO:0016020">
    <property type="term" value="C:membrane"/>
    <property type="evidence" value="ECO:0007669"/>
    <property type="project" value="UniProtKB-SubCell"/>
</dbReference>
<evidence type="ECO:0000313" key="7">
    <source>
        <dbReference type="Proteomes" id="UP001608902"/>
    </source>
</evidence>
<evidence type="ECO:0000256" key="1">
    <source>
        <dbReference type="ARBA" id="ARBA00004141"/>
    </source>
</evidence>
<dbReference type="PANTHER" id="PTHR11827">
    <property type="entry name" value="SOLUTE CARRIER FAMILY 12, CATION COTRANSPORTERS"/>
    <property type="match status" value="1"/>
</dbReference>
<dbReference type="InterPro" id="IPR018491">
    <property type="entry name" value="SLC12_C"/>
</dbReference>
<evidence type="ECO:0000256" key="2">
    <source>
        <dbReference type="ARBA" id="ARBA00022692"/>
    </source>
</evidence>
<sequence length="140" mass="15851">MSPRWRSHSVLRVFICVSSLQDMQRRERQLKQMLTHLRIDAVSLVMPWDHVVCHLKSEHPSSTSRVMMESVDMPDQYVSAMNDMIKNNSGSATVCLLNLPTPPQDVALGERYLEVLRILTKDLPPTLLVHGISSVISTSL</sequence>
<keyword evidence="4" id="KW-0472">Membrane</keyword>
<protein>
    <recommendedName>
        <fullName evidence="5">SLC12A transporter C-terminal domain-containing protein</fullName>
    </recommendedName>
</protein>
<keyword evidence="7" id="KW-1185">Reference proteome</keyword>
<comment type="caution">
    <text evidence="6">The sequence shown here is derived from an EMBL/GenBank/DDBJ whole genome shotgun (WGS) entry which is preliminary data.</text>
</comment>
<dbReference type="InterPro" id="IPR004842">
    <property type="entry name" value="SLC12A_fam"/>
</dbReference>